<keyword evidence="6" id="KW-1185">Reference proteome</keyword>
<organism evidence="5 6">
    <name type="scientific">Paraburkholderia podalyriae</name>
    <dbReference type="NCBI Taxonomy" id="1938811"/>
    <lineage>
        <taxon>Bacteria</taxon>
        <taxon>Pseudomonadati</taxon>
        <taxon>Pseudomonadota</taxon>
        <taxon>Betaproteobacteria</taxon>
        <taxon>Burkholderiales</taxon>
        <taxon>Burkholderiaceae</taxon>
        <taxon>Paraburkholderia</taxon>
    </lineage>
</organism>
<dbReference type="Pfam" id="PF01012">
    <property type="entry name" value="ETF"/>
    <property type="match status" value="1"/>
</dbReference>
<reference evidence="5 6" key="1">
    <citation type="submission" date="2019-09" db="EMBL/GenBank/DDBJ databases">
        <title>Paraburkholderia podalyriae sp. nov., A South African Podalyria-associated rhizobium.</title>
        <authorList>
            <person name="Mavima L."/>
            <person name="Beukes C.W."/>
            <person name="Palmer M."/>
            <person name="De Meyer S.E."/>
            <person name="James E.K."/>
            <person name="Maluk M."/>
            <person name="Avontuur J.R."/>
            <person name="Chan W.Y."/>
            <person name="Venter S.N."/>
            <person name="Steenkamp E.T."/>
        </authorList>
    </citation>
    <scope>NUCLEOTIDE SEQUENCE [LARGE SCALE GENOMIC DNA]</scope>
    <source>
        <strain evidence="5 6">WC7.3b</strain>
    </source>
</reference>
<evidence type="ECO:0000256" key="2">
    <source>
        <dbReference type="ARBA" id="ARBA00022982"/>
    </source>
</evidence>
<comment type="similarity">
    <text evidence="1">Belongs to the ETF beta-subunit/FixA family.</text>
</comment>
<dbReference type="SMART" id="SM00893">
    <property type="entry name" value="ETF"/>
    <property type="match status" value="1"/>
</dbReference>
<gene>
    <name evidence="5" type="ORF">F6X42_35960</name>
</gene>
<dbReference type="PROSITE" id="PS01065">
    <property type="entry name" value="ETF_BETA"/>
    <property type="match status" value="1"/>
</dbReference>
<dbReference type="InterPro" id="IPR000049">
    <property type="entry name" value="ET-Flavoprotein_bsu_CS"/>
</dbReference>
<protein>
    <recommendedName>
        <fullName evidence="3">Protein FixA</fullName>
    </recommendedName>
</protein>
<keyword evidence="2" id="KW-0249">Electron transport</keyword>
<dbReference type="Proteomes" id="UP000736373">
    <property type="component" value="Unassembled WGS sequence"/>
</dbReference>
<evidence type="ECO:0000256" key="1">
    <source>
        <dbReference type="ARBA" id="ARBA00007557"/>
    </source>
</evidence>
<dbReference type="EMBL" id="VZQQ01000064">
    <property type="protein sequence ID" value="MBC8751707.1"/>
    <property type="molecule type" value="Genomic_DNA"/>
</dbReference>
<name>A0ABR7PZM1_9BURK</name>
<dbReference type="SUPFAM" id="SSF52402">
    <property type="entry name" value="Adenine nucleotide alpha hydrolases-like"/>
    <property type="match status" value="1"/>
</dbReference>
<feature type="domain" description="Electron transfer flavoprotein alpha/beta-subunit N-terminal" evidence="4">
    <location>
        <begin position="3"/>
        <end position="172"/>
    </location>
</feature>
<dbReference type="InterPro" id="IPR014729">
    <property type="entry name" value="Rossmann-like_a/b/a_fold"/>
</dbReference>
<proteinExistence type="inferred from homology"/>
<dbReference type="InterPro" id="IPR014730">
    <property type="entry name" value="ETF_a/b_N"/>
</dbReference>
<evidence type="ECO:0000313" key="6">
    <source>
        <dbReference type="Proteomes" id="UP000736373"/>
    </source>
</evidence>
<evidence type="ECO:0000256" key="3">
    <source>
        <dbReference type="ARBA" id="ARBA00040635"/>
    </source>
</evidence>
<dbReference type="PANTHER" id="PTHR21294:SF17">
    <property type="entry name" value="PROTEIN FIXA"/>
    <property type="match status" value="1"/>
</dbReference>
<evidence type="ECO:0000313" key="5">
    <source>
        <dbReference type="EMBL" id="MBC8751707.1"/>
    </source>
</evidence>
<dbReference type="Gene3D" id="3.40.50.620">
    <property type="entry name" value="HUPs"/>
    <property type="match status" value="1"/>
</dbReference>
<keyword evidence="2" id="KW-0813">Transport</keyword>
<evidence type="ECO:0000259" key="4">
    <source>
        <dbReference type="SMART" id="SM00893"/>
    </source>
</evidence>
<accession>A0ABR7PZM1</accession>
<sequence length="236" mass="26110">MRHLSSAEDFLRFFDIAFDEKAVNVSRLHFLKRFFQYIEQQKGLPRNNATAVLALAAAIRQIANAQAVHIIFAGKQTIDGDTAQVGPGIARRLGVQLLTYVSRIVETDLDARTVVVERCAEGGVQVLKTALPCLVTTLENTNELRFATLPATIHAAGFPVRKWNREQAGIEDVSKIGLKGSPTVVRKVFGPTPRDEKAEMLELDASSLRDVSLKLVHEIFARHPTLEANLLMKRAS</sequence>
<dbReference type="PANTHER" id="PTHR21294">
    <property type="entry name" value="ELECTRON TRANSFER FLAVOPROTEIN BETA-SUBUNIT"/>
    <property type="match status" value="1"/>
</dbReference>
<dbReference type="InterPro" id="IPR012255">
    <property type="entry name" value="ETF_b"/>
</dbReference>
<comment type="caution">
    <text evidence="5">The sequence shown here is derived from an EMBL/GenBank/DDBJ whole genome shotgun (WGS) entry which is preliminary data.</text>
</comment>